<protein>
    <recommendedName>
        <fullName evidence="8">GATA-type domain-containing protein</fullName>
    </recommendedName>
</protein>
<feature type="region of interest" description="Disordered" evidence="7">
    <location>
        <begin position="245"/>
        <end position="315"/>
    </location>
</feature>
<dbReference type="Gene3D" id="6.10.250.1650">
    <property type="match status" value="1"/>
</dbReference>
<dbReference type="PROSITE" id="PS50114">
    <property type="entry name" value="GATA_ZN_FINGER_2"/>
    <property type="match status" value="1"/>
</dbReference>
<evidence type="ECO:0000256" key="6">
    <source>
        <dbReference type="PROSITE-ProRule" id="PRU00094"/>
    </source>
</evidence>
<feature type="domain" description="GATA-type" evidence="8">
    <location>
        <begin position="594"/>
        <end position="624"/>
    </location>
</feature>
<dbReference type="EMBL" id="JAAGNN010000023">
    <property type="protein sequence ID" value="KAF4073916.1"/>
    <property type="molecule type" value="Genomic_DNA"/>
</dbReference>
<evidence type="ECO:0000256" key="1">
    <source>
        <dbReference type="ARBA" id="ARBA00004123"/>
    </source>
</evidence>
<feature type="region of interest" description="Disordered" evidence="7">
    <location>
        <begin position="124"/>
        <end position="159"/>
    </location>
</feature>
<keyword evidence="2" id="KW-0805">Transcription regulation</keyword>
<dbReference type="GO" id="GO:0016581">
    <property type="term" value="C:NuRD complex"/>
    <property type="evidence" value="ECO:0007669"/>
    <property type="project" value="TreeGrafter"/>
</dbReference>
<dbReference type="GO" id="GO:0008270">
    <property type="term" value="F:zinc ion binding"/>
    <property type="evidence" value="ECO:0007669"/>
    <property type="project" value="UniProtKB-KW"/>
</dbReference>
<dbReference type="AlphaFoldDB" id="A0A7J5ZTW2"/>
<organism evidence="9 10">
    <name type="scientific">Ameiurus melas</name>
    <name type="common">Black bullhead</name>
    <name type="synonym">Silurus melas</name>
    <dbReference type="NCBI Taxonomy" id="219545"/>
    <lineage>
        <taxon>Eukaryota</taxon>
        <taxon>Metazoa</taxon>
        <taxon>Chordata</taxon>
        <taxon>Craniata</taxon>
        <taxon>Vertebrata</taxon>
        <taxon>Euteleostomi</taxon>
        <taxon>Actinopterygii</taxon>
        <taxon>Neopterygii</taxon>
        <taxon>Teleostei</taxon>
        <taxon>Ostariophysi</taxon>
        <taxon>Siluriformes</taxon>
        <taxon>Ictaluridae</taxon>
        <taxon>Ameiurus</taxon>
    </lineage>
</organism>
<feature type="compositionally biased region" description="Basic and acidic residues" evidence="7">
    <location>
        <begin position="124"/>
        <end position="142"/>
    </location>
</feature>
<evidence type="ECO:0000256" key="7">
    <source>
        <dbReference type="SAM" id="MobiDB-lite"/>
    </source>
</evidence>
<evidence type="ECO:0000313" key="10">
    <source>
        <dbReference type="Proteomes" id="UP000593565"/>
    </source>
</evidence>
<comment type="subcellular location">
    <subcellularLocation>
        <location evidence="1">Nucleus</location>
    </subcellularLocation>
</comment>
<reference evidence="9 10" key="1">
    <citation type="submission" date="2020-02" db="EMBL/GenBank/DDBJ databases">
        <title>A chromosome-scale genome assembly of the black bullhead catfish (Ameiurus melas).</title>
        <authorList>
            <person name="Wen M."/>
            <person name="Zham M."/>
            <person name="Cabau C."/>
            <person name="Klopp C."/>
            <person name="Donnadieu C."/>
            <person name="Roques C."/>
            <person name="Bouchez O."/>
            <person name="Lampietro C."/>
            <person name="Jouanno E."/>
            <person name="Herpin A."/>
            <person name="Louis A."/>
            <person name="Berthelot C."/>
            <person name="Parey E."/>
            <person name="Roest-Crollius H."/>
            <person name="Braasch I."/>
            <person name="Postlethwait J."/>
            <person name="Robinson-Rechavi M."/>
            <person name="Echchiki A."/>
            <person name="Begum T."/>
            <person name="Montfort J."/>
            <person name="Schartl M."/>
            <person name="Bobe J."/>
            <person name="Guiguen Y."/>
        </authorList>
    </citation>
    <scope>NUCLEOTIDE SEQUENCE [LARGE SCALE GENOMIC DNA]</scope>
    <source>
        <strain evidence="9">M_S1</strain>
        <tissue evidence="9">Blood</tissue>
    </source>
</reference>
<dbReference type="InterPro" id="IPR040386">
    <property type="entry name" value="P66"/>
</dbReference>
<evidence type="ECO:0000256" key="4">
    <source>
        <dbReference type="ARBA" id="ARBA00023163"/>
    </source>
</evidence>
<evidence type="ECO:0000313" key="9">
    <source>
        <dbReference type="EMBL" id="KAF4073916.1"/>
    </source>
</evidence>
<evidence type="ECO:0000259" key="8">
    <source>
        <dbReference type="PROSITE" id="PS50114"/>
    </source>
</evidence>
<feature type="compositionally biased region" description="Basic and acidic residues" evidence="7">
    <location>
        <begin position="271"/>
        <end position="282"/>
    </location>
</feature>
<dbReference type="Pfam" id="PF00320">
    <property type="entry name" value="GATA"/>
    <property type="match status" value="1"/>
</dbReference>
<sequence>MRSQRPACWNEEGVNMAVHSSCASVVVSSPCAADTTRITNPERAAERTPRPNQRFCVHCRRRGLHGKRGAAALQDRRASPEPEQPEAVKASQGLGGAWNLFQGTWDTRQGTPWTGLQRVSLDWGRKPEYPEGTPEARGEHASSTHTGRRRDSYPQTQRMERMSEEALRLNLLKRGLEPADEREEALAKRLKMEGHEAMERLKMLALLKRKDLAALEGAAVAEGKGPGVSQGQMGASVVYEEKLNGNLRSTGHGGPSKNGKENMMDEPVDMSAKRSGVERERCTPSPDVIILSDNEASSPRSTPHPEERRHHPNLDMFKGKTDEERQQMIKALREELRLEEARLVLLKKLRQSQMQKENVVQKVPVVQNPPSSVQPSTIHHSQGLTKLPVRPGMHTSEPQNLRTAQGHTVIRSAASASLPPMMMSQRVIAPNPAQLQGQRVPSKPGMGRPSTGSMSNAINYQQAASQQVAASQRSGSSAAIYMNLAHMQAAGAAGVPGVGVGVSGVSAVSPSGSSSVGSVGTMSDQASSQAAAKLALRKQLEKTLLEIPPPKPPAPLLHFLPSAANSEFIYMVGLEEVVQSVLDSQGKMRGSLSRMEPFFCAQCRTDFTPHWKQEKSGRILCEQCMTSNQKKALKAEHTNRLKNAFVKALQQEQEIEQRLQQQAALSPSAAQTVPSVSKAESMIRHHALRQAPQPQAALQRGLSSSARGVLSNFAQASQLSVAGGLLGMTSKRCGGGSASSSRSQHESRRQIYNIPGLNIAYLNPGHKASSLADRQREYLLDMIPPRSISQSITGQK</sequence>
<dbReference type="GO" id="GO:0043565">
    <property type="term" value="F:sequence-specific DNA binding"/>
    <property type="evidence" value="ECO:0007669"/>
    <property type="project" value="InterPro"/>
</dbReference>
<dbReference type="Pfam" id="PF16563">
    <property type="entry name" value="P66_CC"/>
    <property type="match status" value="1"/>
</dbReference>
<dbReference type="PANTHER" id="PTHR13455">
    <property type="entry name" value="TRANSCRIPTIONAL REPRESSOR P66-RELATED"/>
    <property type="match status" value="1"/>
</dbReference>
<evidence type="ECO:0000256" key="3">
    <source>
        <dbReference type="ARBA" id="ARBA00023054"/>
    </source>
</evidence>
<feature type="region of interest" description="Disordered" evidence="7">
    <location>
        <begin position="431"/>
        <end position="455"/>
    </location>
</feature>
<accession>A0A7J5ZTW2</accession>
<proteinExistence type="predicted"/>
<dbReference type="PANTHER" id="PTHR13455:SF4">
    <property type="entry name" value="TRANSCRIPTIONAL REPRESSOR P66-BETA"/>
    <property type="match status" value="1"/>
</dbReference>
<dbReference type="SUPFAM" id="SSF57716">
    <property type="entry name" value="Glucocorticoid receptor-like (DNA-binding domain)"/>
    <property type="match status" value="1"/>
</dbReference>
<keyword evidence="3" id="KW-0175">Coiled coil</keyword>
<keyword evidence="5" id="KW-0539">Nucleus</keyword>
<keyword evidence="6" id="KW-0862">Zinc</keyword>
<name>A0A7J5ZTW2_AMEME</name>
<feature type="compositionally biased region" description="Basic and acidic residues" evidence="7">
    <location>
        <begin position="303"/>
        <end position="315"/>
    </location>
</feature>
<keyword evidence="10" id="KW-1185">Reference proteome</keyword>
<evidence type="ECO:0000256" key="5">
    <source>
        <dbReference type="ARBA" id="ARBA00023242"/>
    </source>
</evidence>
<comment type="caution">
    <text evidence="9">The sequence shown here is derived from an EMBL/GenBank/DDBJ whole genome shotgun (WGS) entry which is preliminary data.</text>
</comment>
<dbReference type="InterPro" id="IPR000679">
    <property type="entry name" value="Znf_GATA"/>
</dbReference>
<keyword evidence="6" id="KW-0479">Metal-binding</keyword>
<dbReference type="GO" id="GO:0000122">
    <property type="term" value="P:negative regulation of transcription by RNA polymerase II"/>
    <property type="evidence" value="ECO:0007669"/>
    <property type="project" value="InterPro"/>
</dbReference>
<dbReference type="InterPro" id="IPR032346">
    <property type="entry name" value="P66_CC"/>
</dbReference>
<dbReference type="Proteomes" id="UP000593565">
    <property type="component" value="Unassembled WGS sequence"/>
</dbReference>
<keyword evidence="4" id="KW-0804">Transcription</keyword>
<gene>
    <name evidence="9" type="ORF">AMELA_G00248720</name>
</gene>
<evidence type="ECO:0000256" key="2">
    <source>
        <dbReference type="ARBA" id="ARBA00023015"/>
    </source>
</evidence>
<feature type="region of interest" description="Disordered" evidence="7">
    <location>
        <begin position="67"/>
        <end position="86"/>
    </location>
</feature>
<keyword evidence="6" id="KW-0863">Zinc-finger</keyword>